<dbReference type="PROSITE" id="PS50240">
    <property type="entry name" value="TRYPSIN_DOM"/>
    <property type="match status" value="1"/>
</dbReference>
<evidence type="ECO:0000259" key="6">
    <source>
        <dbReference type="PROSITE" id="PS50240"/>
    </source>
</evidence>
<dbReference type="Gene3D" id="2.40.10.10">
    <property type="entry name" value="Trypsin-like serine proteases"/>
    <property type="match status" value="1"/>
</dbReference>
<dbReference type="PANTHER" id="PTHR24252:SF17">
    <property type="entry name" value="SUPPRESSOR OF TUMORIGENICITY 14 PROTEIN HOMOLOG-RELATED"/>
    <property type="match status" value="1"/>
</dbReference>
<evidence type="ECO:0000256" key="5">
    <source>
        <dbReference type="ARBA" id="ARBA00024195"/>
    </source>
</evidence>
<dbReference type="Ensembl" id="ENSECRT00000011503.1">
    <property type="protein sequence ID" value="ENSECRP00000011316.1"/>
    <property type="gene ID" value="ENSECRG00000007531.1"/>
</dbReference>
<dbReference type="GO" id="GO:0006508">
    <property type="term" value="P:proteolysis"/>
    <property type="evidence" value="ECO:0007669"/>
    <property type="project" value="UniProtKB-KW"/>
</dbReference>
<dbReference type="GO" id="GO:0004252">
    <property type="term" value="F:serine-type endopeptidase activity"/>
    <property type="evidence" value="ECO:0007669"/>
    <property type="project" value="InterPro"/>
</dbReference>
<evidence type="ECO:0000256" key="1">
    <source>
        <dbReference type="ARBA" id="ARBA00022670"/>
    </source>
</evidence>
<dbReference type="Proteomes" id="UP000694620">
    <property type="component" value="Chromosome 4"/>
</dbReference>
<reference evidence="7" key="2">
    <citation type="submission" date="2025-08" db="UniProtKB">
        <authorList>
            <consortium name="Ensembl"/>
        </authorList>
    </citation>
    <scope>IDENTIFICATION</scope>
</reference>
<protein>
    <recommendedName>
        <fullName evidence="6">Peptidase S1 domain-containing protein</fullName>
    </recommendedName>
</protein>
<dbReference type="InterPro" id="IPR033116">
    <property type="entry name" value="TRYPSIN_SER"/>
</dbReference>
<comment type="similarity">
    <text evidence="5">Belongs to the peptidase S1 family. CLIP subfamily.</text>
</comment>
<keyword evidence="1" id="KW-0645">Protease</keyword>
<name>A0A8C4S4J8_ERPCA</name>
<evidence type="ECO:0000256" key="3">
    <source>
        <dbReference type="ARBA" id="ARBA00022825"/>
    </source>
</evidence>
<evidence type="ECO:0000256" key="2">
    <source>
        <dbReference type="ARBA" id="ARBA00022801"/>
    </source>
</evidence>
<dbReference type="InterPro" id="IPR001254">
    <property type="entry name" value="Trypsin_dom"/>
</dbReference>
<evidence type="ECO:0000313" key="8">
    <source>
        <dbReference type="Proteomes" id="UP000694620"/>
    </source>
</evidence>
<evidence type="ECO:0000313" key="7">
    <source>
        <dbReference type="Ensembl" id="ENSECRP00000011316.1"/>
    </source>
</evidence>
<dbReference type="InterPro" id="IPR009003">
    <property type="entry name" value="Peptidase_S1_PA"/>
</dbReference>
<dbReference type="AlphaFoldDB" id="A0A8C4S4J8"/>
<dbReference type="Pfam" id="PF00089">
    <property type="entry name" value="Trypsin"/>
    <property type="match status" value="1"/>
</dbReference>
<keyword evidence="2" id="KW-0378">Hydrolase</keyword>
<keyword evidence="8" id="KW-1185">Reference proteome</keyword>
<dbReference type="InterPro" id="IPR043504">
    <property type="entry name" value="Peptidase_S1_PA_chymotrypsin"/>
</dbReference>
<dbReference type="SMART" id="SM00020">
    <property type="entry name" value="Tryp_SPc"/>
    <property type="match status" value="1"/>
</dbReference>
<dbReference type="CDD" id="cd00190">
    <property type="entry name" value="Tryp_SPc"/>
    <property type="match status" value="1"/>
</dbReference>
<dbReference type="FunFam" id="2.40.10.10:FF:000002">
    <property type="entry name" value="Transmembrane protease serine"/>
    <property type="match status" value="1"/>
</dbReference>
<sequence>KFLCSLSVSMAFLLDTQFFLPHSKDTLVILAVLNRPTVSEHASVLQEATVKIISHNTCNKFYDDAVTPRMLCAGNLHGGVDACQGDSGGPLVCQEKGKRWFLAGIVSWGEGCARRNRPGVYTQVVKFSEWIQQNIN</sequence>
<evidence type="ECO:0000256" key="4">
    <source>
        <dbReference type="ARBA" id="ARBA00023157"/>
    </source>
</evidence>
<dbReference type="SUPFAM" id="SSF50494">
    <property type="entry name" value="Trypsin-like serine proteases"/>
    <property type="match status" value="1"/>
</dbReference>
<dbReference type="GeneTree" id="ENSGT00940000165120"/>
<dbReference type="PANTHER" id="PTHR24252">
    <property type="entry name" value="ACROSIN-RELATED"/>
    <property type="match status" value="1"/>
</dbReference>
<feature type="domain" description="Peptidase S1" evidence="6">
    <location>
        <begin position="42"/>
        <end position="136"/>
    </location>
</feature>
<dbReference type="PROSITE" id="PS00135">
    <property type="entry name" value="TRYPSIN_SER"/>
    <property type="match status" value="1"/>
</dbReference>
<reference evidence="7" key="1">
    <citation type="submission" date="2021-06" db="EMBL/GenBank/DDBJ databases">
        <authorList>
            <consortium name="Wellcome Sanger Institute Data Sharing"/>
        </authorList>
    </citation>
    <scope>NUCLEOTIDE SEQUENCE [LARGE SCALE GENOMIC DNA]</scope>
</reference>
<accession>A0A8C4S4J8</accession>
<proteinExistence type="inferred from homology"/>
<organism evidence="7 8">
    <name type="scientific">Erpetoichthys calabaricus</name>
    <name type="common">Rope fish</name>
    <name type="synonym">Calamoichthys calabaricus</name>
    <dbReference type="NCBI Taxonomy" id="27687"/>
    <lineage>
        <taxon>Eukaryota</taxon>
        <taxon>Metazoa</taxon>
        <taxon>Chordata</taxon>
        <taxon>Craniata</taxon>
        <taxon>Vertebrata</taxon>
        <taxon>Euteleostomi</taxon>
        <taxon>Actinopterygii</taxon>
        <taxon>Polypteriformes</taxon>
        <taxon>Polypteridae</taxon>
        <taxon>Erpetoichthys</taxon>
    </lineage>
</organism>
<reference evidence="7" key="3">
    <citation type="submission" date="2025-09" db="UniProtKB">
        <authorList>
            <consortium name="Ensembl"/>
        </authorList>
    </citation>
    <scope>IDENTIFICATION</scope>
</reference>
<keyword evidence="4" id="KW-1015">Disulfide bond</keyword>
<keyword evidence="3" id="KW-0720">Serine protease</keyword>